<dbReference type="AlphaFoldDB" id="A0A510Y8Z9"/>
<keyword evidence="1" id="KW-0812">Transmembrane</keyword>
<reference evidence="2 3" key="1">
    <citation type="submission" date="2019-07" db="EMBL/GenBank/DDBJ databases">
        <title>Whole genome shotgun sequence of Marinococcus halophilus NBRC 102359.</title>
        <authorList>
            <person name="Hosoyama A."/>
            <person name="Uohara A."/>
            <person name="Ohji S."/>
            <person name="Ichikawa N."/>
        </authorList>
    </citation>
    <scope>NUCLEOTIDE SEQUENCE [LARGE SCALE GENOMIC DNA]</scope>
    <source>
        <strain evidence="2 3">NBRC 102359</strain>
    </source>
</reference>
<dbReference type="RefSeq" id="WP_158219190.1">
    <property type="nucleotide sequence ID" value="NZ_BJUN01000020.1"/>
</dbReference>
<gene>
    <name evidence="2" type="ORF">MHA01_27610</name>
</gene>
<keyword evidence="1" id="KW-0472">Membrane</keyword>
<dbReference type="Proteomes" id="UP000321051">
    <property type="component" value="Unassembled WGS sequence"/>
</dbReference>
<comment type="caution">
    <text evidence="2">The sequence shown here is derived from an EMBL/GenBank/DDBJ whole genome shotgun (WGS) entry which is preliminary data.</text>
</comment>
<keyword evidence="1" id="KW-1133">Transmembrane helix</keyword>
<sequence length="57" mass="5967">MKVKRIITPVSSLLAAIIAGGLGIGYELGMPVISAGFIVIFILMAAWGTSWMSASKK</sequence>
<accession>A0A510Y8Z9</accession>
<feature type="transmembrane region" description="Helical" evidence="1">
    <location>
        <begin position="7"/>
        <end position="26"/>
    </location>
</feature>
<evidence type="ECO:0000313" key="2">
    <source>
        <dbReference type="EMBL" id="GEK59856.1"/>
    </source>
</evidence>
<evidence type="ECO:0000313" key="3">
    <source>
        <dbReference type="Proteomes" id="UP000321051"/>
    </source>
</evidence>
<proteinExistence type="predicted"/>
<protein>
    <submittedName>
        <fullName evidence="2">Uncharacterized protein</fullName>
    </submittedName>
</protein>
<evidence type="ECO:0000256" key="1">
    <source>
        <dbReference type="SAM" id="Phobius"/>
    </source>
</evidence>
<organism evidence="2 3">
    <name type="scientific">Marinococcus halophilus</name>
    <dbReference type="NCBI Taxonomy" id="1371"/>
    <lineage>
        <taxon>Bacteria</taxon>
        <taxon>Bacillati</taxon>
        <taxon>Bacillota</taxon>
        <taxon>Bacilli</taxon>
        <taxon>Bacillales</taxon>
        <taxon>Bacillaceae</taxon>
        <taxon>Marinococcus</taxon>
    </lineage>
</organism>
<keyword evidence="3" id="KW-1185">Reference proteome</keyword>
<name>A0A510Y8Z9_MARHA</name>
<feature type="transmembrane region" description="Helical" evidence="1">
    <location>
        <begin position="32"/>
        <end position="54"/>
    </location>
</feature>
<dbReference type="EMBL" id="BJUN01000020">
    <property type="protein sequence ID" value="GEK59856.1"/>
    <property type="molecule type" value="Genomic_DNA"/>
</dbReference>